<name>A0A699XF15_TANCI</name>
<feature type="compositionally biased region" description="Pro residues" evidence="1">
    <location>
        <begin position="1"/>
        <end position="13"/>
    </location>
</feature>
<proteinExistence type="predicted"/>
<evidence type="ECO:0000256" key="1">
    <source>
        <dbReference type="SAM" id="MobiDB-lite"/>
    </source>
</evidence>
<feature type="non-terminal residue" evidence="2">
    <location>
        <position position="1"/>
    </location>
</feature>
<reference evidence="2" key="1">
    <citation type="journal article" date="2019" name="Sci. Rep.">
        <title>Draft genome of Tanacetum cinerariifolium, the natural source of mosquito coil.</title>
        <authorList>
            <person name="Yamashiro T."/>
            <person name="Shiraishi A."/>
            <person name="Satake H."/>
            <person name="Nakayama K."/>
        </authorList>
    </citation>
    <scope>NUCLEOTIDE SEQUENCE</scope>
</reference>
<accession>A0A699XF15</accession>
<feature type="region of interest" description="Disordered" evidence="1">
    <location>
        <begin position="1"/>
        <end position="22"/>
    </location>
</feature>
<evidence type="ECO:0000313" key="2">
    <source>
        <dbReference type="EMBL" id="GFD57763.1"/>
    </source>
</evidence>
<dbReference type="AlphaFoldDB" id="A0A699XF15"/>
<comment type="caution">
    <text evidence="2">The sequence shown here is derived from an EMBL/GenBank/DDBJ whole genome shotgun (WGS) entry which is preliminary data.</text>
</comment>
<sequence>APPPAPCPGPENPASPAAETPPGRACAAWLQSRSCSTAPGACPTLARMPRPGRPCRGRQGLAETAPGCAPCTRRCTG</sequence>
<organism evidence="2">
    <name type="scientific">Tanacetum cinerariifolium</name>
    <name type="common">Dalmatian daisy</name>
    <name type="synonym">Chrysanthemum cinerariifolium</name>
    <dbReference type="NCBI Taxonomy" id="118510"/>
    <lineage>
        <taxon>Eukaryota</taxon>
        <taxon>Viridiplantae</taxon>
        <taxon>Streptophyta</taxon>
        <taxon>Embryophyta</taxon>
        <taxon>Tracheophyta</taxon>
        <taxon>Spermatophyta</taxon>
        <taxon>Magnoliopsida</taxon>
        <taxon>eudicotyledons</taxon>
        <taxon>Gunneridae</taxon>
        <taxon>Pentapetalae</taxon>
        <taxon>asterids</taxon>
        <taxon>campanulids</taxon>
        <taxon>Asterales</taxon>
        <taxon>Asteraceae</taxon>
        <taxon>Asteroideae</taxon>
        <taxon>Anthemideae</taxon>
        <taxon>Anthemidinae</taxon>
        <taxon>Tanacetum</taxon>
    </lineage>
</organism>
<protein>
    <submittedName>
        <fullName evidence="2">Uncharacterized protein</fullName>
    </submittedName>
</protein>
<gene>
    <name evidence="2" type="ORF">Tci_929732</name>
</gene>
<dbReference type="EMBL" id="BKCJ011844673">
    <property type="protein sequence ID" value="GFD57763.1"/>
    <property type="molecule type" value="Genomic_DNA"/>
</dbReference>